<dbReference type="OrthoDB" id="4139357at2759"/>
<dbReference type="InParanoid" id="A0A409YTI6"/>
<gene>
    <name evidence="9" type="ORF">CVT24_001025</name>
</gene>
<evidence type="ECO:0000313" key="9">
    <source>
        <dbReference type="EMBL" id="PPR06313.1"/>
    </source>
</evidence>
<dbReference type="PANTHER" id="PTHR23511:SF5">
    <property type="entry name" value="MAJOR FACILITATOR-TYPE TRANSPORTER HXNZ-RELATED"/>
    <property type="match status" value="1"/>
</dbReference>
<sequence length="628" mass="67628">MDPRASQLWTDTTMIPGPDEDLEYDGLVRRASYADVEGGAGGAGDDRTPLDRTIDRIGMGSYQWTLLSLCGFGWLADNMWLQAIAIILPRIQEHYKGIDTPGRPKHDVHYILPVSDAFIGTLSSSMFAGMMIGAIGWGTCSDLMGRSAAFNATLFFTSLFGIIASFSNSFFGLCLSLFLLGTAIGGSMPTDGTLLLEHMPKEKQYLVTALSVFFSFGSVLSALVALLVLPSHSCPKKSADAVTGMQAAACDVDKDNLGWKYLLGVLGLITLSMFLARILFFRLHESPRYLVHAGRPQDAVKSLRMISKFNGTDIPIELEDVRDHHALGRRGEGGGGDQIHNENGAGDNSMSMPRRQRADSTTLFDAQDYEGSPPRGTSLENGTINAIGGGMVTAYASTGETRVVVGQEDDKEHDDENEEEDALLSSRSGSSSSLPTVNTSSAGRKTKSQGRRRGEGERRGRAGRFTKTVQGPLSAWWARVMMVLSPEWIKTTVVVWGVWFGMSLAYTMFNVFLPKLLETRGKTGASGDDKSLEESLWDVVVFTLGGTPGALTMWAVLYGWTPEIFGTKVRGTACGIASALSRIGGMIAPILGGILLTVDNSIPVYASVVAFAVAGVGVVVLKEDRGKR</sequence>
<feature type="transmembrane region" description="Helical" evidence="7">
    <location>
        <begin position="110"/>
        <end position="135"/>
    </location>
</feature>
<keyword evidence="5 7" id="KW-0472">Membrane</keyword>
<dbReference type="Proteomes" id="UP000284842">
    <property type="component" value="Unassembled WGS sequence"/>
</dbReference>
<evidence type="ECO:0000259" key="8">
    <source>
        <dbReference type="PROSITE" id="PS50850"/>
    </source>
</evidence>
<organism evidence="9 10">
    <name type="scientific">Panaeolus cyanescens</name>
    <dbReference type="NCBI Taxonomy" id="181874"/>
    <lineage>
        <taxon>Eukaryota</taxon>
        <taxon>Fungi</taxon>
        <taxon>Dikarya</taxon>
        <taxon>Basidiomycota</taxon>
        <taxon>Agaricomycotina</taxon>
        <taxon>Agaricomycetes</taxon>
        <taxon>Agaricomycetidae</taxon>
        <taxon>Agaricales</taxon>
        <taxon>Agaricineae</taxon>
        <taxon>Galeropsidaceae</taxon>
        <taxon>Panaeolus</taxon>
    </lineage>
</organism>
<feature type="transmembrane region" description="Helical" evidence="7">
    <location>
        <begin position="488"/>
        <end position="509"/>
    </location>
</feature>
<dbReference type="GO" id="GO:0022857">
    <property type="term" value="F:transmembrane transporter activity"/>
    <property type="evidence" value="ECO:0007669"/>
    <property type="project" value="InterPro"/>
</dbReference>
<keyword evidence="4 7" id="KW-1133">Transmembrane helix</keyword>
<feature type="transmembrane region" description="Helical" evidence="7">
    <location>
        <begin position="602"/>
        <end position="621"/>
    </location>
</feature>
<evidence type="ECO:0000256" key="4">
    <source>
        <dbReference type="ARBA" id="ARBA00022989"/>
    </source>
</evidence>
<dbReference type="AlphaFoldDB" id="A0A409YTI6"/>
<dbReference type="SUPFAM" id="SSF103473">
    <property type="entry name" value="MFS general substrate transporter"/>
    <property type="match status" value="1"/>
</dbReference>
<feature type="transmembrane region" description="Helical" evidence="7">
    <location>
        <begin position="572"/>
        <end position="596"/>
    </location>
</feature>
<comment type="subcellular location">
    <subcellularLocation>
        <location evidence="1">Membrane</location>
        <topology evidence="1">Multi-pass membrane protein</topology>
    </subcellularLocation>
</comment>
<dbReference type="InterPro" id="IPR020846">
    <property type="entry name" value="MFS_dom"/>
</dbReference>
<feature type="domain" description="Major facilitator superfamily (MFS) profile" evidence="8">
    <location>
        <begin position="66"/>
        <end position="627"/>
    </location>
</feature>
<evidence type="ECO:0000256" key="3">
    <source>
        <dbReference type="ARBA" id="ARBA00022692"/>
    </source>
</evidence>
<feature type="transmembrane region" description="Helical" evidence="7">
    <location>
        <begin position="261"/>
        <end position="280"/>
    </location>
</feature>
<evidence type="ECO:0000256" key="5">
    <source>
        <dbReference type="ARBA" id="ARBA00023136"/>
    </source>
</evidence>
<reference evidence="9 10" key="1">
    <citation type="journal article" date="2018" name="Evol. Lett.">
        <title>Horizontal gene cluster transfer increased hallucinogenic mushroom diversity.</title>
        <authorList>
            <person name="Reynolds H.T."/>
            <person name="Vijayakumar V."/>
            <person name="Gluck-Thaler E."/>
            <person name="Korotkin H.B."/>
            <person name="Matheny P.B."/>
            <person name="Slot J.C."/>
        </authorList>
    </citation>
    <scope>NUCLEOTIDE SEQUENCE [LARGE SCALE GENOMIC DNA]</scope>
    <source>
        <strain evidence="9 10">2629</strain>
    </source>
</reference>
<protein>
    <recommendedName>
        <fullName evidence="8">Major facilitator superfamily (MFS) profile domain-containing protein</fullName>
    </recommendedName>
</protein>
<feature type="compositionally biased region" description="Low complexity" evidence="6">
    <location>
        <begin position="423"/>
        <end position="441"/>
    </location>
</feature>
<proteinExistence type="predicted"/>
<dbReference type="Pfam" id="PF00083">
    <property type="entry name" value="Sugar_tr"/>
    <property type="match status" value="1"/>
</dbReference>
<feature type="compositionally biased region" description="Acidic residues" evidence="6">
    <location>
        <begin position="407"/>
        <end position="422"/>
    </location>
</feature>
<dbReference type="EMBL" id="NHTK01000675">
    <property type="protein sequence ID" value="PPR06313.1"/>
    <property type="molecule type" value="Genomic_DNA"/>
</dbReference>
<evidence type="ECO:0000313" key="10">
    <source>
        <dbReference type="Proteomes" id="UP000284842"/>
    </source>
</evidence>
<evidence type="ECO:0000256" key="6">
    <source>
        <dbReference type="SAM" id="MobiDB-lite"/>
    </source>
</evidence>
<feature type="region of interest" description="Disordered" evidence="6">
    <location>
        <begin position="326"/>
        <end position="359"/>
    </location>
</feature>
<feature type="region of interest" description="Disordered" evidence="6">
    <location>
        <begin position="407"/>
        <end position="465"/>
    </location>
</feature>
<name>A0A409YTI6_9AGAR</name>
<dbReference type="PANTHER" id="PTHR23511">
    <property type="entry name" value="SYNAPTIC VESICLE GLYCOPROTEIN 2"/>
    <property type="match status" value="1"/>
</dbReference>
<evidence type="ECO:0000256" key="7">
    <source>
        <dbReference type="SAM" id="Phobius"/>
    </source>
</evidence>
<feature type="transmembrane region" description="Helical" evidence="7">
    <location>
        <begin position="539"/>
        <end position="560"/>
    </location>
</feature>
<feature type="transmembrane region" description="Helical" evidence="7">
    <location>
        <begin position="155"/>
        <end position="184"/>
    </location>
</feature>
<dbReference type="STRING" id="181874.A0A409YTI6"/>
<dbReference type="PROSITE" id="PS50850">
    <property type="entry name" value="MFS"/>
    <property type="match status" value="1"/>
</dbReference>
<dbReference type="GO" id="GO:0016020">
    <property type="term" value="C:membrane"/>
    <property type="evidence" value="ECO:0007669"/>
    <property type="project" value="UniProtKB-SubCell"/>
</dbReference>
<keyword evidence="2" id="KW-0813">Transport</keyword>
<evidence type="ECO:0000256" key="1">
    <source>
        <dbReference type="ARBA" id="ARBA00004141"/>
    </source>
</evidence>
<accession>A0A409YTI6</accession>
<keyword evidence="10" id="KW-1185">Reference proteome</keyword>
<feature type="transmembrane region" description="Helical" evidence="7">
    <location>
        <begin position="205"/>
        <end position="229"/>
    </location>
</feature>
<comment type="caution">
    <text evidence="9">The sequence shown here is derived from an EMBL/GenBank/DDBJ whole genome shotgun (WGS) entry which is preliminary data.</text>
</comment>
<dbReference type="InterPro" id="IPR005828">
    <property type="entry name" value="MFS_sugar_transport-like"/>
</dbReference>
<evidence type="ECO:0000256" key="2">
    <source>
        <dbReference type="ARBA" id="ARBA00022448"/>
    </source>
</evidence>
<feature type="region of interest" description="Disordered" evidence="6">
    <location>
        <begin position="365"/>
        <end position="384"/>
    </location>
</feature>
<dbReference type="InterPro" id="IPR036259">
    <property type="entry name" value="MFS_trans_sf"/>
</dbReference>
<keyword evidence="3 7" id="KW-0812">Transmembrane</keyword>
<dbReference type="Gene3D" id="1.20.1250.20">
    <property type="entry name" value="MFS general substrate transporter like domains"/>
    <property type="match status" value="2"/>
</dbReference>